<evidence type="ECO:0000313" key="5">
    <source>
        <dbReference type="EMBL" id="KRX47647.1"/>
    </source>
</evidence>
<dbReference type="Proteomes" id="UP000055048">
    <property type="component" value="Unassembled WGS sequence"/>
</dbReference>
<dbReference type="PANTHER" id="PTHR19288:SF93">
    <property type="entry name" value="FI11325P-RELATED"/>
    <property type="match status" value="1"/>
</dbReference>
<keyword evidence="1 2" id="KW-0378">Hydrolase</keyword>
<dbReference type="InterPro" id="IPR036412">
    <property type="entry name" value="HAD-like_sf"/>
</dbReference>
<keyword evidence="6" id="KW-1185">Reference proteome</keyword>
<dbReference type="GO" id="GO:0005737">
    <property type="term" value="C:cytoplasm"/>
    <property type="evidence" value="ECO:0007669"/>
    <property type="project" value="TreeGrafter"/>
</dbReference>
<dbReference type="OrthoDB" id="413953at2759"/>
<dbReference type="Gene3D" id="3.40.50.1000">
    <property type="entry name" value="HAD superfamily/HAD-like"/>
    <property type="match status" value="2"/>
</dbReference>
<dbReference type="STRING" id="144512.A0A0V0U956"/>
<sequence>MSCDGRVVKALDSKSNGIFPRVIWNGESIIEGAAEALSLLKHRHVQYLHTAGKKVCLVTNNSTKSPLDYLNKCEKLGIHILNEEEIVSSSTVAAYYLKHKLHIRNKVYVIGGPGLGKELDKIGIQHVGIGADHFEDYHSEERIFDVNLEKDVSAVIVGFDPHISYAKILKASSYLKNKDCLFVATNEDSCFPSTNPLLILPGAGSVLASVKVASGREPIVIGKPHRPILTYLKEKLGLDPSKTLMTGDTLATDIAFAKRHGLASMLVLSGNTTLEDVKNARTELSPDYYANSLKTLCELEGEI</sequence>
<comment type="similarity">
    <text evidence="2">Belongs to the HAD-like hydrolase superfamily.</text>
</comment>
<evidence type="ECO:0000256" key="3">
    <source>
        <dbReference type="PIRSR" id="PIRSR000915-2"/>
    </source>
</evidence>
<dbReference type="PANTHER" id="PTHR19288">
    <property type="entry name" value="4-NITROPHENYLPHOSPHATASE-RELATED"/>
    <property type="match status" value="1"/>
</dbReference>
<gene>
    <name evidence="5" type="primary">Pgp</name>
    <name evidence="5" type="ORF">T05_15852</name>
</gene>
<dbReference type="PIRSF" id="PIRSF000915">
    <property type="entry name" value="PGP-type_phosphatase"/>
    <property type="match status" value="1"/>
</dbReference>
<evidence type="ECO:0000256" key="1">
    <source>
        <dbReference type="ARBA" id="ARBA00022801"/>
    </source>
</evidence>
<dbReference type="AlphaFoldDB" id="A0A0V0U956"/>
<dbReference type="GO" id="GO:0046872">
    <property type="term" value="F:metal ion binding"/>
    <property type="evidence" value="ECO:0007669"/>
    <property type="project" value="UniProtKB-KW"/>
</dbReference>
<comment type="caution">
    <text evidence="5">The sequence shown here is derived from an EMBL/GenBank/DDBJ whole genome shotgun (WGS) entry which is preliminary data.</text>
</comment>
<keyword evidence="4" id="KW-0479">Metal-binding</keyword>
<proteinExistence type="inferred from homology"/>
<dbReference type="InterPro" id="IPR006349">
    <property type="entry name" value="PGP_euk"/>
</dbReference>
<dbReference type="Pfam" id="PF13344">
    <property type="entry name" value="Hydrolase_6"/>
    <property type="match status" value="1"/>
</dbReference>
<name>A0A0V0U956_9BILA</name>
<protein>
    <submittedName>
        <fullName evidence="5">Phosphoglycolate phosphatase</fullName>
    </submittedName>
</protein>
<evidence type="ECO:0000256" key="2">
    <source>
        <dbReference type="PIRNR" id="PIRNR000915"/>
    </source>
</evidence>
<accession>A0A0V0U956</accession>
<dbReference type="InterPro" id="IPR006357">
    <property type="entry name" value="HAD-SF_hydro_IIA"/>
</dbReference>
<feature type="binding site" evidence="4">
    <location>
        <position position="248"/>
    </location>
    <ligand>
        <name>Mg(2+)</name>
        <dbReference type="ChEBI" id="CHEBI:18420"/>
    </ligand>
</feature>
<feature type="binding site" evidence="3">
    <location>
        <position position="223"/>
    </location>
    <ligand>
        <name>substrate</name>
    </ligand>
</feature>
<evidence type="ECO:0000313" key="6">
    <source>
        <dbReference type="Proteomes" id="UP000055048"/>
    </source>
</evidence>
<dbReference type="EMBL" id="JYDJ01000040">
    <property type="protein sequence ID" value="KRX47647.1"/>
    <property type="molecule type" value="Genomic_DNA"/>
</dbReference>
<dbReference type="SUPFAM" id="SSF56784">
    <property type="entry name" value="HAD-like"/>
    <property type="match status" value="1"/>
</dbReference>
<evidence type="ECO:0000256" key="4">
    <source>
        <dbReference type="PIRSR" id="PIRSR000915-3"/>
    </source>
</evidence>
<dbReference type="InterPro" id="IPR023214">
    <property type="entry name" value="HAD_sf"/>
</dbReference>
<dbReference type="NCBIfam" id="TIGR01452">
    <property type="entry name" value="PGP_euk"/>
    <property type="match status" value="1"/>
</dbReference>
<dbReference type="Pfam" id="PF13242">
    <property type="entry name" value="Hydrolase_like"/>
    <property type="match status" value="1"/>
</dbReference>
<keyword evidence="4" id="KW-0460">Magnesium</keyword>
<comment type="cofactor">
    <cofactor evidence="4">
        <name>Mg(2+)</name>
        <dbReference type="ChEBI" id="CHEBI:18420"/>
    </cofactor>
    <text evidence="4">Divalent metal ions. Mg(2+) is the most effective.</text>
</comment>
<dbReference type="GO" id="GO:0016791">
    <property type="term" value="F:phosphatase activity"/>
    <property type="evidence" value="ECO:0007669"/>
    <property type="project" value="InterPro"/>
</dbReference>
<dbReference type="NCBIfam" id="TIGR01460">
    <property type="entry name" value="HAD-SF-IIA"/>
    <property type="match status" value="1"/>
</dbReference>
<reference evidence="5 6" key="1">
    <citation type="submission" date="2015-01" db="EMBL/GenBank/DDBJ databases">
        <title>Evolution of Trichinella species and genotypes.</title>
        <authorList>
            <person name="Korhonen P.K."/>
            <person name="Edoardo P."/>
            <person name="Giuseppe L.R."/>
            <person name="Gasser R.B."/>
        </authorList>
    </citation>
    <scope>NUCLEOTIDE SEQUENCE [LARGE SCALE GENOMIC DNA]</scope>
    <source>
        <strain evidence="5">ISS417</strain>
    </source>
</reference>
<organism evidence="5 6">
    <name type="scientific">Trichinella murrelli</name>
    <dbReference type="NCBI Taxonomy" id="144512"/>
    <lineage>
        <taxon>Eukaryota</taxon>
        <taxon>Metazoa</taxon>
        <taxon>Ecdysozoa</taxon>
        <taxon>Nematoda</taxon>
        <taxon>Enoplea</taxon>
        <taxon>Dorylaimia</taxon>
        <taxon>Trichinellida</taxon>
        <taxon>Trichinellidae</taxon>
        <taxon>Trichinella</taxon>
    </lineage>
</organism>